<feature type="transmembrane region" description="Helical" evidence="1">
    <location>
        <begin position="19"/>
        <end position="38"/>
    </location>
</feature>
<dbReference type="PROSITE" id="PS50983">
    <property type="entry name" value="FE_B12_PBP"/>
    <property type="match status" value="1"/>
</dbReference>
<evidence type="ECO:0000256" key="1">
    <source>
        <dbReference type="SAM" id="Phobius"/>
    </source>
</evidence>
<dbReference type="InterPro" id="IPR050902">
    <property type="entry name" value="ABC_Transporter_SBP"/>
</dbReference>
<dbReference type="AlphaFoldDB" id="D6YRQ2"/>
<dbReference type="EMBL" id="CP001928">
    <property type="protein sequence ID" value="ADI38747.1"/>
    <property type="molecule type" value="Genomic_DNA"/>
</dbReference>
<dbReference type="KEGG" id="wch:wcw_1397"/>
<keyword evidence="1" id="KW-1133">Transmembrane helix</keyword>
<dbReference type="HOGENOM" id="CLU_731250_0_0_0"/>
<dbReference type="GO" id="GO:0071281">
    <property type="term" value="P:cellular response to iron ion"/>
    <property type="evidence" value="ECO:0007669"/>
    <property type="project" value="TreeGrafter"/>
</dbReference>
<feature type="domain" description="Fe/B12 periplasmic-binding" evidence="2">
    <location>
        <begin position="158"/>
        <end position="424"/>
    </location>
</feature>
<dbReference type="SUPFAM" id="SSF53807">
    <property type="entry name" value="Helical backbone' metal receptor"/>
    <property type="match status" value="1"/>
</dbReference>
<dbReference type="PANTHER" id="PTHR30535">
    <property type="entry name" value="VITAMIN B12-BINDING PROTEIN"/>
    <property type="match status" value="1"/>
</dbReference>
<dbReference type="Gene3D" id="3.40.50.1980">
    <property type="entry name" value="Nitrogenase molybdenum iron protein domain"/>
    <property type="match status" value="2"/>
</dbReference>
<keyword evidence="1" id="KW-0472">Membrane</keyword>
<gene>
    <name evidence="3" type="ordered locus">wcw_1397</name>
</gene>
<dbReference type="OrthoDB" id="20643at2"/>
<dbReference type="PANTHER" id="PTHR30535:SF34">
    <property type="entry name" value="MOLYBDATE-BINDING PROTEIN MOLA"/>
    <property type="match status" value="1"/>
</dbReference>
<reference evidence="3 4" key="1">
    <citation type="journal article" date="2010" name="PLoS ONE">
        <title>The Waddlia genome: a window into chlamydial biology.</title>
        <authorList>
            <person name="Bertelli C."/>
            <person name="Collyn F."/>
            <person name="Croxatto A."/>
            <person name="Ruckert C."/>
            <person name="Polkinghorne A."/>
            <person name="Kebbi-Beghdadi C."/>
            <person name="Goesmann A."/>
            <person name="Vaughan L."/>
            <person name="Greub G."/>
        </authorList>
    </citation>
    <scope>NUCLEOTIDE SEQUENCE [LARGE SCALE GENOMIC DNA]</scope>
    <source>
        <strain evidence="4">ATCC VR-1470 / WSU 86-1044</strain>
    </source>
</reference>
<proteinExistence type="predicted"/>
<keyword evidence="4" id="KW-1185">Reference proteome</keyword>
<evidence type="ECO:0000313" key="3">
    <source>
        <dbReference type="EMBL" id="ADI38747.1"/>
    </source>
</evidence>
<keyword evidence="1" id="KW-0812">Transmembrane</keyword>
<dbReference type="STRING" id="716544.wcw_1397"/>
<organism evidence="3 4">
    <name type="scientific">Waddlia chondrophila (strain ATCC VR-1470 / WSU 86-1044)</name>
    <dbReference type="NCBI Taxonomy" id="716544"/>
    <lineage>
        <taxon>Bacteria</taxon>
        <taxon>Pseudomonadati</taxon>
        <taxon>Chlamydiota</taxon>
        <taxon>Chlamydiia</taxon>
        <taxon>Parachlamydiales</taxon>
        <taxon>Waddliaceae</taxon>
        <taxon>Waddlia</taxon>
    </lineage>
</organism>
<dbReference type="Proteomes" id="UP000001505">
    <property type="component" value="Chromosome"/>
</dbReference>
<protein>
    <submittedName>
        <fullName evidence="3">Putative membrane-associated protein</fullName>
    </submittedName>
</protein>
<dbReference type="eggNOG" id="COG4558">
    <property type="taxonomic scope" value="Bacteria"/>
</dbReference>
<name>D6YRQ2_WADCW</name>
<accession>D6YRQ2</accession>
<sequence>MIHTIAGAANHSPPMKSKIALYTIPILFIFGWWSLAFFDKHPSRPEKNFSAIKHRKAFTVPEFSSYLSSFSRDEIKSALSGDIELMTRLMKEWDVDAQILESQGLIGIRKLNRNAFIRSQMIGRKIKEKDLELESQARSLIIFDDEGIPFQPSTTQQIFLPQTFVSASFLLALASPQEIAALPKGMRAQTHLYPKVLTDQIPLDTGRTNSEQLYRLHPGTAFVADYSHPATLEMLKNQGISLFTLKEMKTVDQVADAIARIGNVANHPLQAEVLSLFIESAMLAIDNRLIALLHDMDQHHEKPRVMFLNHYAQFSVPTDRTIAGDLLHRLHRLRYSLIPQQEVDAKFWSIPIDQEQIIHLNPDFLIIATNDQENLKKNIEKNPAFDAVNAKVNQRIHTIDYTTQAPTQYIVLTYYDIAQSLMRY</sequence>
<dbReference type="Pfam" id="PF01497">
    <property type="entry name" value="Peripla_BP_2"/>
    <property type="match status" value="1"/>
</dbReference>
<evidence type="ECO:0000313" key="4">
    <source>
        <dbReference type="Proteomes" id="UP000001505"/>
    </source>
</evidence>
<dbReference type="InterPro" id="IPR002491">
    <property type="entry name" value="ABC_transptr_periplasmic_BD"/>
</dbReference>
<evidence type="ECO:0000259" key="2">
    <source>
        <dbReference type="PROSITE" id="PS50983"/>
    </source>
</evidence>